<dbReference type="CDD" id="cd15830">
    <property type="entry name" value="BamD"/>
    <property type="match status" value="1"/>
</dbReference>
<evidence type="ECO:0000256" key="6">
    <source>
        <dbReference type="HAMAP-Rule" id="MF_00922"/>
    </source>
</evidence>
<comment type="subunit">
    <text evidence="6">Part of the Bam complex.</text>
</comment>
<keyword evidence="4 6" id="KW-0998">Cell outer membrane</keyword>
<dbReference type="GO" id="GO:1990063">
    <property type="term" value="C:Bam protein complex"/>
    <property type="evidence" value="ECO:0007669"/>
    <property type="project" value="TreeGrafter"/>
</dbReference>
<dbReference type="Proteomes" id="UP001150830">
    <property type="component" value="Unassembled WGS sequence"/>
</dbReference>
<dbReference type="PANTHER" id="PTHR37423:SF1">
    <property type="entry name" value="OUTER MEMBRANE PROTEIN ASSEMBLY FACTOR BAMD"/>
    <property type="match status" value="1"/>
</dbReference>
<sequence>MIRRWLLLALPLILSACSNNPEKTELTEQEYYQQAREALDDESYMSAVEKLQELESRYPFGRYAEQAQLELIYAHFQMSDMEAVLADTERFIRLNPLHEKVDYAYYMRALATYEMGFSMVERRVNQGNARRDVTPLRDAFNHFAELLKRYPNSPYVADARARMVYLRQRLASHDVEIARYYMKRHAFLAAANRCENVLEHYQRTPAVADALAIMVEAYQELNMKPEADKALELLAINYPDHPQMKDGEFQSSGLAQVDRHSLLEVMTFGLLR</sequence>
<evidence type="ECO:0000256" key="5">
    <source>
        <dbReference type="ARBA" id="ARBA00023288"/>
    </source>
</evidence>
<dbReference type="PANTHER" id="PTHR37423">
    <property type="entry name" value="SOLUBLE LYTIC MUREIN TRANSGLYCOSYLASE-RELATED"/>
    <property type="match status" value="1"/>
</dbReference>
<dbReference type="GO" id="GO:0043165">
    <property type="term" value="P:Gram-negative-bacterium-type cell outer membrane assembly"/>
    <property type="evidence" value="ECO:0007669"/>
    <property type="project" value="UniProtKB-UniRule"/>
</dbReference>
<proteinExistence type="inferred from homology"/>
<evidence type="ECO:0000256" key="2">
    <source>
        <dbReference type="ARBA" id="ARBA00023136"/>
    </source>
</evidence>
<dbReference type="EMBL" id="JAPNOA010000016">
    <property type="protein sequence ID" value="MCY0964413.1"/>
    <property type="molecule type" value="Genomic_DNA"/>
</dbReference>
<gene>
    <name evidence="6" type="primary">bamD</name>
    <name evidence="8" type="ORF">OUO13_04375</name>
</gene>
<dbReference type="AlphaFoldDB" id="A0A9X3EBC8"/>
<dbReference type="SUPFAM" id="SSF48452">
    <property type="entry name" value="TPR-like"/>
    <property type="match status" value="1"/>
</dbReference>
<comment type="subcellular location">
    <subcellularLocation>
        <location evidence="6">Cell outer membrane</location>
        <topology evidence="6">Lipid-anchor</topology>
    </subcellularLocation>
</comment>
<dbReference type="Gene3D" id="1.25.40.10">
    <property type="entry name" value="Tetratricopeptide repeat domain"/>
    <property type="match status" value="1"/>
</dbReference>
<keyword evidence="5 6" id="KW-0449">Lipoprotein</keyword>
<dbReference type="Pfam" id="PF13525">
    <property type="entry name" value="YfiO"/>
    <property type="match status" value="1"/>
</dbReference>
<keyword evidence="3 6" id="KW-0564">Palmitate</keyword>
<evidence type="ECO:0000256" key="3">
    <source>
        <dbReference type="ARBA" id="ARBA00023139"/>
    </source>
</evidence>
<dbReference type="HAMAP" id="MF_00922">
    <property type="entry name" value="OM_assembly_BamD"/>
    <property type="match status" value="1"/>
</dbReference>
<dbReference type="PROSITE" id="PS51257">
    <property type="entry name" value="PROKAR_LIPOPROTEIN"/>
    <property type="match status" value="1"/>
</dbReference>
<keyword evidence="9" id="KW-1185">Reference proteome</keyword>
<keyword evidence="2 6" id="KW-0472">Membrane</keyword>
<dbReference type="InterPro" id="IPR017689">
    <property type="entry name" value="BamD"/>
</dbReference>
<comment type="similarity">
    <text evidence="6">Belongs to the BamD family.</text>
</comment>
<keyword evidence="1 6" id="KW-0732">Signal</keyword>
<evidence type="ECO:0000259" key="7">
    <source>
        <dbReference type="Pfam" id="PF13525"/>
    </source>
</evidence>
<dbReference type="RefSeq" id="WP_283172630.1">
    <property type="nucleotide sequence ID" value="NZ_JAPNOA010000016.1"/>
</dbReference>
<dbReference type="InterPro" id="IPR039565">
    <property type="entry name" value="BamD-like"/>
</dbReference>
<protein>
    <recommendedName>
        <fullName evidence="6">Outer membrane protein assembly factor BamD</fullName>
    </recommendedName>
</protein>
<evidence type="ECO:0000256" key="1">
    <source>
        <dbReference type="ARBA" id="ARBA00022729"/>
    </source>
</evidence>
<evidence type="ECO:0000313" key="8">
    <source>
        <dbReference type="EMBL" id="MCY0964413.1"/>
    </source>
</evidence>
<reference evidence="8" key="1">
    <citation type="submission" date="2022-11" db="EMBL/GenBank/DDBJ databases">
        <title>Parathalassolutuus dongxingensis gen. nov., sp. nov., a novel member of family Oceanospirillaceae isolated from a coastal shrimp pond in Guangxi, China.</title>
        <authorList>
            <person name="Chen H."/>
        </authorList>
    </citation>
    <scope>NUCLEOTIDE SEQUENCE</scope>
    <source>
        <strain evidence="8">G-43</strain>
    </source>
</reference>
<name>A0A9X3EBC8_9GAMM</name>
<comment type="caution">
    <text evidence="8">The sequence shown here is derived from an EMBL/GenBank/DDBJ whole genome shotgun (WGS) entry which is preliminary data.</text>
</comment>
<feature type="domain" description="Outer membrane lipoprotein BamD-like" evidence="7">
    <location>
        <begin position="26"/>
        <end position="230"/>
    </location>
</feature>
<dbReference type="GO" id="GO:0051205">
    <property type="term" value="P:protein insertion into membrane"/>
    <property type="evidence" value="ECO:0007669"/>
    <property type="project" value="UniProtKB-UniRule"/>
</dbReference>
<dbReference type="InterPro" id="IPR011990">
    <property type="entry name" value="TPR-like_helical_dom_sf"/>
</dbReference>
<evidence type="ECO:0000256" key="4">
    <source>
        <dbReference type="ARBA" id="ARBA00023237"/>
    </source>
</evidence>
<dbReference type="NCBIfam" id="TIGR03302">
    <property type="entry name" value="OM_YfiO"/>
    <property type="match status" value="1"/>
</dbReference>
<evidence type="ECO:0000313" key="9">
    <source>
        <dbReference type="Proteomes" id="UP001150830"/>
    </source>
</evidence>
<comment type="function">
    <text evidence="6">Part of the outer membrane protein assembly complex, which is involved in assembly and insertion of beta-barrel proteins into the outer membrane.</text>
</comment>
<accession>A0A9X3EBC8</accession>
<organism evidence="8 9">
    <name type="scientific">Parathalassolituus penaei</name>
    <dbReference type="NCBI Taxonomy" id="2997323"/>
    <lineage>
        <taxon>Bacteria</taxon>
        <taxon>Pseudomonadati</taxon>
        <taxon>Pseudomonadota</taxon>
        <taxon>Gammaproteobacteria</taxon>
        <taxon>Oceanospirillales</taxon>
        <taxon>Oceanospirillaceae</taxon>
        <taxon>Parathalassolituus</taxon>
    </lineage>
</organism>